<proteinExistence type="inferred from homology"/>
<name>A0ABU0FIU6_9HYPH</name>
<dbReference type="Pfam" id="PF05443">
    <property type="entry name" value="ROS_MUCR"/>
    <property type="match status" value="1"/>
</dbReference>
<evidence type="ECO:0000256" key="1">
    <source>
        <dbReference type="ARBA" id="ARBA00007031"/>
    </source>
</evidence>
<evidence type="ECO:0000313" key="3">
    <source>
        <dbReference type="Proteomes" id="UP001237448"/>
    </source>
</evidence>
<dbReference type="EMBL" id="JAUSVK010000001">
    <property type="protein sequence ID" value="MDQ0394520.1"/>
    <property type="molecule type" value="Genomic_DNA"/>
</dbReference>
<dbReference type="InterPro" id="IPR041920">
    <property type="entry name" value="ROS/MUCR_sf"/>
</dbReference>
<comment type="similarity">
    <text evidence="1">Belongs to the ros/MucR family.</text>
</comment>
<protein>
    <submittedName>
        <fullName evidence="2">Transcriptional regulator</fullName>
    </submittedName>
</protein>
<keyword evidence="3" id="KW-1185">Reference proteome</keyword>
<dbReference type="Gene3D" id="1.10.10.1550">
    <property type="entry name" value="ROS/MUCR transcriptional regulator protein"/>
    <property type="match status" value="1"/>
</dbReference>
<dbReference type="InterPro" id="IPR008807">
    <property type="entry name" value="ROS_MUCR"/>
</dbReference>
<reference evidence="2 3" key="1">
    <citation type="submission" date="2023-07" db="EMBL/GenBank/DDBJ databases">
        <title>Genomic Encyclopedia of Type Strains, Phase IV (KMG-IV): sequencing the most valuable type-strain genomes for metagenomic binning, comparative biology and taxonomic classification.</title>
        <authorList>
            <person name="Goeker M."/>
        </authorList>
    </citation>
    <scope>NUCLEOTIDE SEQUENCE [LARGE SCALE GENOMIC DNA]</scope>
    <source>
        <strain evidence="2 3">DSM 5896</strain>
    </source>
</reference>
<dbReference type="Proteomes" id="UP001237448">
    <property type="component" value="Unassembled WGS sequence"/>
</dbReference>
<evidence type="ECO:0000313" key="2">
    <source>
        <dbReference type="EMBL" id="MDQ0394520.1"/>
    </source>
</evidence>
<organism evidence="2 3">
    <name type="scientific">Labrys monachus</name>
    <dbReference type="NCBI Taxonomy" id="217067"/>
    <lineage>
        <taxon>Bacteria</taxon>
        <taxon>Pseudomonadati</taxon>
        <taxon>Pseudomonadota</taxon>
        <taxon>Alphaproteobacteria</taxon>
        <taxon>Hyphomicrobiales</taxon>
        <taxon>Xanthobacteraceae</taxon>
        <taxon>Labrys</taxon>
    </lineage>
</organism>
<gene>
    <name evidence="2" type="ORF">J3R73_004312</name>
</gene>
<accession>A0ABU0FIU6</accession>
<comment type="caution">
    <text evidence="2">The sequence shown here is derived from an EMBL/GenBank/DDBJ whole genome shotgun (WGS) entry which is preliminary data.</text>
</comment>
<sequence length="176" mass="19349">MKDHQVESDRIAVIPERIAQIATKIVASYVTTHTLGPAELPPLIQGVLGTLRRLAAGPRPVETARVVPAVPIGKSVTADYIICLEDGLRFQSLKRHLAAKYDMTLDEYRKKWDLPRDYPVVAANYRARRSQLAKRHSFGTVAQEAASHSSDADIPLQDSAVAFRQECLSVPGSPLP</sequence>
<dbReference type="RefSeq" id="WP_307431703.1">
    <property type="nucleotide sequence ID" value="NZ_JAUSVK010000001.1"/>
</dbReference>